<reference evidence="1 2" key="1">
    <citation type="submission" date="2020-01" db="EMBL/GenBank/DDBJ databases">
        <authorList>
            <person name="Gupta K D."/>
        </authorList>
    </citation>
    <scope>NUCLEOTIDE SEQUENCE [LARGE SCALE GENOMIC DNA]</scope>
</reference>
<gene>
    <name evidence="1" type="ORF">AAE3_LOCUS3055</name>
</gene>
<dbReference type="Proteomes" id="UP000467700">
    <property type="component" value="Unassembled WGS sequence"/>
</dbReference>
<protein>
    <submittedName>
        <fullName evidence="1">Uncharacterized protein</fullName>
    </submittedName>
</protein>
<keyword evidence="2" id="KW-1185">Reference proteome</keyword>
<evidence type="ECO:0000313" key="1">
    <source>
        <dbReference type="EMBL" id="CAA7260821.1"/>
    </source>
</evidence>
<organism evidence="1 2">
    <name type="scientific">Cyclocybe aegerita</name>
    <name type="common">Black poplar mushroom</name>
    <name type="synonym">Agrocybe aegerita</name>
    <dbReference type="NCBI Taxonomy" id="1973307"/>
    <lineage>
        <taxon>Eukaryota</taxon>
        <taxon>Fungi</taxon>
        <taxon>Dikarya</taxon>
        <taxon>Basidiomycota</taxon>
        <taxon>Agaricomycotina</taxon>
        <taxon>Agaricomycetes</taxon>
        <taxon>Agaricomycetidae</taxon>
        <taxon>Agaricales</taxon>
        <taxon>Agaricineae</taxon>
        <taxon>Bolbitiaceae</taxon>
        <taxon>Cyclocybe</taxon>
    </lineage>
</organism>
<comment type="caution">
    <text evidence="1">The sequence shown here is derived from an EMBL/GenBank/DDBJ whole genome shotgun (WGS) entry which is preliminary data.</text>
</comment>
<dbReference type="EMBL" id="CACVBS010000030">
    <property type="protein sequence ID" value="CAA7260821.1"/>
    <property type="molecule type" value="Genomic_DNA"/>
</dbReference>
<dbReference type="OrthoDB" id="2880421at2759"/>
<evidence type="ECO:0000313" key="2">
    <source>
        <dbReference type="Proteomes" id="UP000467700"/>
    </source>
</evidence>
<sequence length="416" mass="46926">MALPFDILSNIGDILSCEHDVETLRALSLCSQALVPMCQRHLFRTFCIPNTSGRDFTGIERERYLDRFHQILTSSPQIGAYVQHLHYFVDHDDRENGMASSILERLTEVTAFKIEYRAHKDPQLFIHWKRLAENRRLASAITSIIKQPTLCSLSIVNISSFPTSILASITSPLLDLDIRFLDIEKSDSINEALALRLNQVEGILPCLSSLEIRDSEDSATTVIALAGKLFDFSRIESVVIEWEDEEPISAAKALLKLTPVLKVLRIRVNTEINTCRGIADCILQGAHQTLTTLKLDPGARGFTLGLPYDPFAGMIEELRMLSGCCDVLEAIAVSLGCSNVESPLSIDWEPFNEVITSKGFPCLRVLTIEMTFIWLGPSFNQAEVEKDCKMKCYQQLRKIRDIPDLDFRFEAKVEEW</sequence>
<name>A0A8S0VXH9_CYCAE</name>
<dbReference type="AlphaFoldDB" id="A0A8S0VXH9"/>
<proteinExistence type="predicted"/>
<accession>A0A8S0VXH9</accession>